<dbReference type="VEuPathDB" id="FungiDB:AAP_03364"/>
<dbReference type="AlphaFoldDB" id="A0A167YR43"/>
<gene>
    <name evidence="2" type="ORF">AAP_03364</name>
</gene>
<dbReference type="Proteomes" id="UP000242877">
    <property type="component" value="Unassembled WGS sequence"/>
</dbReference>
<evidence type="ECO:0000313" key="2">
    <source>
        <dbReference type="EMBL" id="KZZ91658.1"/>
    </source>
</evidence>
<name>A0A167YR43_9EURO</name>
<proteinExistence type="predicted"/>
<keyword evidence="3" id="KW-1185">Reference proteome</keyword>
<evidence type="ECO:0000256" key="1">
    <source>
        <dbReference type="SAM" id="MobiDB-lite"/>
    </source>
</evidence>
<dbReference type="EMBL" id="AZGZ01000013">
    <property type="protein sequence ID" value="KZZ91658.1"/>
    <property type="molecule type" value="Genomic_DNA"/>
</dbReference>
<feature type="region of interest" description="Disordered" evidence="1">
    <location>
        <begin position="93"/>
        <end position="136"/>
    </location>
</feature>
<sequence>MNYAVHTGFDGVVTDEVDMYLKIREEWQTKFIDQEAQIAEGGRPTTSEQGKHGQYETLPLKYRLAIKFFAGITNLLGNIIAWKHKNVLTQFQVKGDEQQQTTKAKVPGVDDTYDYEGDEASRTRTEDTADSRTRLN</sequence>
<accession>A0A167YR43</accession>
<feature type="compositionally biased region" description="Polar residues" evidence="1">
    <location>
        <begin position="93"/>
        <end position="103"/>
    </location>
</feature>
<reference evidence="2 3" key="1">
    <citation type="journal article" date="2016" name="Genome Biol. Evol.">
        <title>Divergent and convergent evolution of fungal pathogenicity.</title>
        <authorList>
            <person name="Shang Y."/>
            <person name="Xiao G."/>
            <person name="Zheng P."/>
            <person name="Cen K."/>
            <person name="Zhan S."/>
            <person name="Wang C."/>
        </authorList>
    </citation>
    <scope>NUCLEOTIDE SEQUENCE [LARGE SCALE GENOMIC DNA]</scope>
    <source>
        <strain evidence="2 3">ARSEF 7405</strain>
    </source>
</reference>
<feature type="compositionally biased region" description="Basic and acidic residues" evidence="1">
    <location>
        <begin position="119"/>
        <end position="136"/>
    </location>
</feature>
<comment type="caution">
    <text evidence="2">The sequence shown here is derived from an EMBL/GenBank/DDBJ whole genome shotgun (WGS) entry which is preliminary data.</text>
</comment>
<evidence type="ECO:0000313" key="3">
    <source>
        <dbReference type="Proteomes" id="UP000242877"/>
    </source>
</evidence>
<protein>
    <submittedName>
        <fullName evidence="2">Uncharacterized protein</fullName>
    </submittedName>
</protein>
<organism evidence="2 3">
    <name type="scientific">Ascosphaera apis ARSEF 7405</name>
    <dbReference type="NCBI Taxonomy" id="392613"/>
    <lineage>
        <taxon>Eukaryota</taxon>
        <taxon>Fungi</taxon>
        <taxon>Dikarya</taxon>
        <taxon>Ascomycota</taxon>
        <taxon>Pezizomycotina</taxon>
        <taxon>Eurotiomycetes</taxon>
        <taxon>Eurotiomycetidae</taxon>
        <taxon>Onygenales</taxon>
        <taxon>Ascosphaeraceae</taxon>
        <taxon>Ascosphaera</taxon>
    </lineage>
</organism>